<accession>A0A200PS65</accession>
<feature type="repeat" description="PPR" evidence="2">
    <location>
        <begin position="138"/>
        <end position="168"/>
    </location>
</feature>
<dbReference type="PROSITE" id="PS51375">
    <property type="entry name" value="PPR"/>
    <property type="match status" value="5"/>
</dbReference>
<dbReference type="FunFam" id="1.25.40.10:FF:000285">
    <property type="entry name" value="Pentatricopeptide repeat-containing protein, chloroplastic"/>
    <property type="match status" value="1"/>
</dbReference>
<dbReference type="InterPro" id="IPR011990">
    <property type="entry name" value="TPR-like_helical_dom_sf"/>
</dbReference>
<dbReference type="PANTHER" id="PTHR47926">
    <property type="entry name" value="PENTATRICOPEPTIDE REPEAT-CONTAINING PROTEIN"/>
    <property type="match status" value="1"/>
</dbReference>
<dbReference type="Pfam" id="PF01535">
    <property type="entry name" value="PPR"/>
    <property type="match status" value="6"/>
</dbReference>
<protein>
    <submittedName>
        <fullName evidence="3">Pentatricopeptide repeat</fullName>
    </submittedName>
</protein>
<dbReference type="Pfam" id="PF13041">
    <property type="entry name" value="PPR_2"/>
    <property type="match status" value="3"/>
</dbReference>
<evidence type="ECO:0000313" key="3">
    <source>
        <dbReference type="EMBL" id="OVA01064.1"/>
    </source>
</evidence>
<dbReference type="NCBIfam" id="TIGR00756">
    <property type="entry name" value="PPR"/>
    <property type="match status" value="4"/>
</dbReference>
<dbReference type="Gene3D" id="1.25.40.10">
    <property type="entry name" value="Tetratricopeptide repeat domain"/>
    <property type="match status" value="5"/>
</dbReference>
<proteinExistence type="predicted"/>
<gene>
    <name evidence="3" type="ORF">BVC80_981g4</name>
</gene>
<dbReference type="Pfam" id="PF20431">
    <property type="entry name" value="E_motif"/>
    <property type="match status" value="1"/>
</dbReference>
<dbReference type="STRING" id="56857.A0A200PS65"/>
<keyword evidence="4" id="KW-1185">Reference proteome</keyword>
<dbReference type="PANTHER" id="PTHR47926:SF452">
    <property type="entry name" value="PENTATRICOPEPTIDE REPEAT-CONTAINING PROTEIN"/>
    <property type="match status" value="1"/>
</dbReference>
<feature type="repeat" description="PPR" evidence="2">
    <location>
        <begin position="247"/>
        <end position="281"/>
    </location>
</feature>
<reference evidence="3 4" key="1">
    <citation type="journal article" date="2017" name="Mol. Plant">
        <title>The Genome of Medicinal Plant Macleaya cordata Provides New Insights into Benzylisoquinoline Alkaloids Metabolism.</title>
        <authorList>
            <person name="Liu X."/>
            <person name="Liu Y."/>
            <person name="Huang P."/>
            <person name="Ma Y."/>
            <person name="Qing Z."/>
            <person name="Tang Q."/>
            <person name="Cao H."/>
            <person name="Cheng P."/>
            <person name="Zheng Y."/>
            <person name="Yuan Z."/>
            <person name="Zhou Y."/>
            <person name="Liu J."/>
            <person name="Tang Z."/>
            <person name="Zhuo Y."/>
            <person name="Zhang Y."/>
            <person name="Yu L."/>
            <person name="Huang J."/>
            <person name="Yang P."/>
            <person name="Peng Q."/>
            <person name="Zhang J."/>
            <person name="Jiang W."/>
            <person name="Zhang Z."/>
            <person name="Lin K."/>
            <person name="Ro D.K."/>
            <person name="Chen X."/>
            <person name="Xiong X."/>
            <person name="Shang Y."/>
            <person name="Huang S."/>
            <person name="Zeng J."/>
        </authorList>
    </citation>
    <scope>NUCLEOTIDE SEQUENCE [LARGE SCALE GENOMIC DNA]</scope>
    <source>
        <strain evidence="4">cv. BLH2017</strain>
        <tissue evidence="3">Root</tissue>
    </source>
</reference>
<dbReference type="InterPro" id="IPR002885">
    <property type="entry name" value="PPR_rpt"/>
</dbReference>
<dbReference type="OrthoDB" id="185373at2759"/>
<dbReference type="AlphaFoldDB" id="A0A200PS65"/>
<name>A0A200PS65_MACCD</name>
<evidence type="ECO:0000256" key="1">
    <source>
        <dbReference type="ARBA" id="ARBA00022737"/>
    </source>
</evidence>
<sequence length="637" mass="71999">MGSLTALLNLYYEQRKWKELTLLYHQIRKQGFQPNSFTFSSFLKFSSSSHPLSLHQGQSIHADATKRGFVENDAYVINSLLTMYAQCGSLFNALKIFDEIHLPTPVNFNTMISSFFRARDCDRPSELFERMQKIQHPNEITWSAIISGYTQNGRSEDALWVFKKMRGEFNELGSCLSPNSHTIASVFAACGQLRDLSFGEQVHGYIVKICSYIENDVFVGSSLIDLYCKCGQKKLAKLVFDLLVEKCVVAWSVLIAMYVRNECPFHAIEAFRKMVYDGVEPNYVTLSTLITACSDMLNLILGKELHSFIVRRRTMRLDAFVLTSLIDMYSKCNCVVYAQRIFENDKTSSEYIPTPMWNALIAGHVENNSIDDAWQLFRSMNRDGNANPNSVTMAIILPLCTRSSLLLYGKEVHCYALKNGLNEEILVANNLLDMYSKCGKLLMAQNQFNMMIHKNRISWTSMISGYGMHGDGQGAISVFQRMVRENSIKPDHVTFVALISSCSHAGLVEDGLKYFKVMSREYGIIPKEENYGSVVDLLARAGRIDDAKNLISMMPVKPGANVWGALLGACRIHGNVKEAENAAENLLKLEPEEGGFRKLLSNIYLDMGRLDSVIEVRSAMSEMNIRRRQGCSWLETT</sequence>
<evidence type="ECO:0000256" key="2">
    <source>
        <dbReference type="PROSITE-ProRule" id="PRU00708"/>
    </source>
</evidence>
<feature type="repeat" description="PPR" evidence="2">
    <location>
        <begin position="353"/>
        <end position="387"/>
    </location>
</feature>
<dbReference type="SUPFAM" id="SSF48452">
    <property type="entry name" value="TPR-like"/>
    <property type="match status" value="1"/>
</dbReference>
<dbReference type="EMBL" id="MVGT01004214">
    <property type="protein sequence ID" value="OVA01064.1"/>
    <property type="molecule type" value="Genomic_DNA"/>
</dbReference>
<feature type="repeat" description="PPR" evidence="2">
    <location>
        <begin position="491"/>
        <end position="526"/>
    </location>
</feature>
<dbReference type="InterPro" id="IPR046960">
    <property type="entry name" value="PPR_At4g14850-like_plant"/>
</dbReference>
<keyword evidence="1" id="KW-0677">Repeat</keyword>
<dbReference type="Proteomes" id="UP000195402">
    <property type="component" value="Unassembled WGS sequence"/>
</dbReference>
<dbReference type="OMA" id="RISWTTM"/>
<comment type="caution">
    <text evidence="3">The sequence shown here is derived from an EMBL/GenBank/DDBJ whole genome shotgun (WGS) entry which is preliminary data.</text>
</comment>
<dbReference type="InParanoid" id="A0A200PS65"/>
<dbReference type="FunFam" id="1.25.40.10:FF:000090">
    <property type="entry name" value="Pentatricopeptide repeat-containing protein, chloroplastic"/>
    <property type="match status" value="1"/>
</dbReference>
<evidence type="ECO:0000313" key="4">
    <source>
        <dbReference type="Proteomes" id="UP000195402"/>
    </source>
</evidence>
<dbReference type="GO" id="GO:0009451">
    <property type="term" value="P:RNA modification"/>
    <property type="evidence" value="ECO:0007669"/>
    <property type="project" value="InterPro"/>
</dbReference>
<dbReference type="InterPro" id="IPR046848">
    <property type="entry name" value="E_motif"/>
</dbReference>
<organism evidence="3 4">
    <name type="scientific">Macleaya cordata</name>
    <name type="common">Five-seeded plume-poppy</name>
    <name type="synonym">Bocconia cordata</name>
    <dbReference type="NCBI Taxonomy" id="56857"/>
    <lineage>
        <taxon>Eukaryota</taxon>
        <taxon>Viridiplantae</taxon>
        <taxon>Streptophyta</taxon>
        <taxon>Embryophyta</taxon>
        <taxon>Tracheophyta</taxon>
        <taxon>Spermatophyta</taxon>
        <taxon>Magnoliopsida</taxon>
        <taxon>Ranunculales</taxon>
        <taxon>Papaveraceae</taxon>
        <taxon>Papaveroideae</taxon>
        <taxon>Macleaya</taxon>
    </lineage>
</organism>
<feature type="repeat" description="PPR" evidence="2">
    <location>
        <begin position="455"/>
        <end position="490"/>
    </location>
</feature>
<dbReference type="GO" id="GO:0003723">
    <property type="term" value="F:RNA binding"/>
    <property type="evidence" value="ECO:0007669"/>
    <property type="project" value="InterPro"/>
</dbReference>